<dbReference type="GO" id="GO:0043274">
    <property type="term" value="F:phospholipase binding"/>
    <property type="evidence" value="ECO:0007669"/>
    <property type="project" value="Ensembl"/>
</dbReference>
<dbReference type="GeneTree" id="ENSGT00390000007913"/>
<organism evidence="18 19">
    <name type="scientific">Catagonus wagneri</name>
    <name type="common">Chacoan peccary</name>
    <dbReference type="NCBI Taxonomy" id="51154"/>
    <lineage>
        <taxon>Eukaryota</taxon>
        <taxon>Metazoa</taxon>
        <taxon>Chordata</taxon>
        <taxon>Craniata</taxon>
        <taxon>Vertebrata</taxon>
        <taxon>Euteleostomi</taxon>
        <taxon>Mammalia</taxon>
        <taxon>Eutheria</taxon>
        <taxon>Laurasiatheria</taxon>
        <taxon>Artiodactyla</taxon>
        <taxon>Suina</taxon>
        <taxon>Tayassuidae</taxon>
        <taxon>Catagonus</taxon>
    </lineage>
</organism>
<evidence type="ECO:0000256" key="16">
    <source>
        <dbReference type="RuleBase" id="RU368054"/>
    </source>
</evidence>
<dbReference type="GO" id="GO:0032375">
    <property type="term" value="P:negative regulation of cholesterol transport"/>
    <property type="evidence" value="ECO:0007669"/>
    <property type="project" value="Ensembl"/>
</dbReference>
<evidence type="ECO:0000256" key="8">
    <source>
        <dbReference type="ARBA" id="ARBA00022729"/>
    </source>
</evidence>
<dbReference type="InterPro" id="IPR023121">
    <property type="entry name" value="ApoC-II_dom_sf"/>
</dbReference>
<dbReference type="GO" id="GO:0055102">
    <property type="term" value="F:lipase inhibitor activity"/>
    <property type="evidence" value="ECO:0007669"/>
    <property type="project" value="Ensembl"/>
</dbReference>
<reference evidence="18" key="1">
    <citation type="submission" date="2025-08" db="UniProtKB">
        <authorList>
            <consortium name="Ensembl"/>
        </authorList>
    </citation>
    <scope>IDENTIFICATION</scope>
</reference>
<dbReference type="InterPro" id="IPR008019">
    <property type="entry name" value="Apo-CII"/>
</dbReference>
<dbReference type="GO" id="GO:0060230">
    <property type="term" value="F:lipoprotein lipase activator activity"/>
    <property type="evidence" value="ECO:0007669"/>
    <property type="project" value="Ensembl"/>
</dbReference>
<evidence type="ECO:0000256" key="4">
    <source>
        <dbReference type="ARBA" id="ARBA00022448"/>
    </source>
</evidence>
<dbReference type="GO" id="GO:0034366">
    <property type="term" value="C:spherical high-density lipoprotein particle"/>
    <property type="evidence" value="ECO:0007669"/>
    <property type="project" value="Ensembl"/>
</dbReference>
<dbReference type="GO" id="GO:0034382">
    <property type="term" value="P:chylomicron remnant clearance"/>
    <property type="evidence" value="ECO:0007669"/>
    <property type="project" value="Ensembl"/>
</dbReference>
<dbReference type="GO" id="GO:0033700">
    <property type="term" value="P:phospholipid efflux"/>
    <property type="evidence" value="ECO:0007669"/>
    <property type="project" value="Ensembl"/>
</dbReference>
<dbReference type="GO" id="GO:0048261">
    <property type="term" value="P:negative regulation of receptor-mediated endocytosis"/>
    <property type="evidence" value="ECO:0007669"/>
    <property type="project" value="Ensembl"/>
</dbReference>
<evidence type="ECO:0000256" key="5">
    <source>
        <dbReference type="ARBA" id="ARBA00022513"/>
    </source>
</evidence>
<comment type="similarity">
    <text evidence="2 16">Belongs to the apolipoprotein C2 family.</text>
</comment>
<dbReference type="Gene3D" id="1.10.1440.10">
    <property type="entry name" value="Apolipoprotein C-II"/>
    <property type="match status" value="1"/>
</dbReference>
<dbReference type="GO" id="GO:0010916">
    <property type="term" value="P:negative regulation of very-low-density lipoprotein particle clearance"/>
    <property type="evidence" value="ECO:0007669"/>
    <property type="project" value="Ensembl"/>
</dbReference>
<keyword evidence="7 16" id="KW-0427">LDL</keyword>
<sequence>MGAPSFLALFLVLSLLGFEAHGAQEPQDEPASPALLTKMQESLFGYWDTAKATAQDLYRKTYLPTVDEKIRDMYSKSTAAVTIYAGIFTDQVLSLLKGDH</sequence>
<dbReference type="GO" id="GO:0016042">
    <property type="term" value="P:lipid catabolic process"/>
    <property type="evidence" value="ECO:0007669"/>
    <property type="project" value="UniProtKB-UniRule"/>
</dbReference>
<evidence type="ECO:0000256" key="1">
    <source>
        <dbReference type="ARBA" id="ARBA00004613"/>
    </source>
</evidence>
<evidence type="ECO:0000256" key="17">
    <source>
        <dbReference type="SAM" id="SignalP"/>
    </source>
</evidence>
<keyword evidence="6 16" id="KW-0964">Secreted</keyword>
<keyword evidence="11" id="KW-0325">Glycoprotein</keyword>
<dbReference type="GO" id="GO:0045723">
    <property type="term" value="P:positive regulation of fatty acid biosynthetic process"/>
    <property type="evidence" value="ECO:0007669"/>
    <property type="project" value="Ensembl"/>
</dbReference>
<dbReference type="GO" id="GO:0070328">
    <property type="term" value="P:triglyceride homeostasis"/>
    <property type="evidence" value="ECO:0007669"/>
    <property type="project" value="Ensembl"/>
</dbReference>
<dbReference type="Proteomes" id="UP000694540">
    <property type="component" value="Unplaced"/>
</dbReference>
<dbReference type="GO" id="GO:0034362">
    <property type="term" value="C:low-density lipoprotein particle"/>
    <property type="evidence" value="ECO:0007669"/>
    <property type="project" value="UniProtKB-UniRule"/>
</dbReference>
<evidence type="ECO:0000313" key="19">
    <source>
        <dbReference type="Proteomes" id="UP000694540"/>
    </source>
</evidence>
<keyword evidence="13 16" id="KW-0443">Lipid metabolism</keyword>
<keyword evidence="11" id="KW-0730">Sialic acid</keyword>
<dbReference type="GO" id="GO:0016004">
    <property type="term" value="F:phospholipase activator activity"/>
    <property type="evidence" value="ECO:0007669"/>
    <property type="project" value="Ensembl"/>
</dbReference>
<dbReference type="AlphaFoldDB" id="A0A8C3WAP0"/>
<evidence type="ECO:0000256" key="13">
    <source>
        <dbReference type="ARBA" id="ARBA00023098"/>
    </source>
</evidence>
<protein>
    <recommendedName>
        <fullName evidence="3 16">Apolipoprotein C-II</fullName>
        <shortName evidence="16">Apo-CII</shortName>
        <shortName evidence="16">ApoC-II</shortName>
    </recommendedName>
    <alternativeName>
        <fullName evidence="15 16">Apolipoprotein C2</fullName>
    </alternativeName>
</protein>
<evidence type="ECO:0000256" key="6">
    <source>
        <dbReference type="ARBA" id="ARBA00022525"/>
    </source>
</evidence>
<dbReference type="GO" id="GO:0034363">
    <property type="term" value="C:intermediate-density lipoprotein particle"/>
    <property type="evidence" value="ECO:0007669"/>
    <property type="project" value="Ensembl"/>
</dbReference>
<evidence type="ECO:0000256" key="14">
    <source>
        <dbReference type="ARBA" id="ARBA00023313"/>
    </source>
</evidence>
<reference evidence="18" key="2">
    <citation type="submission" date="2025-09" db="UniProtKB">
        <authorList>
            <consortium name="Ensembl"/>
        </authorList>
    </citation>
    <scope>IDENTIFICATION</scope>
</reference>
<dbReference type="GO" id="GO:0010898">
    <property type="term" value="P:positive regulation of triglyceride catabolic process"/>
    <property type="evidence" value="ECO:0007669"/>
    <property type="project" value="Ensembl"/>
</dbReference>
<keyword evidence="10 16" id="KW-0442">Lipid degradation</keyword>
<dbReference type="FunFam" id="1.10.1440.10:FF:000001">
    <property type="entry name" value="Apolipoprotein C-II"/>
    <property type="match status" value="1"/>
</dbReference>
<evidence type="ECO:0000256" key="9">
    <source>
        <dbReference type="ARBA" id="ARBA00022850"/>
    </source>
</evidence>
<dbReference type="GO" id="GO:0034371">
    <property type="term" value="P:chylomicron remodeling"/>
    <property type="evidence" value="ECO:0007669"/>
    <property type="project" value="Ensembl"/>
</dbReference>
<evidence type="ECO:0000256" key="15">
    <source>
        <dbReference type="ARBA" id="ARBA00031176"/>
    </source>
</evidence>
<dbReference type="Ensembl" id="ENSCWAT00000009004.1">
    <property type="protein sequence ID" value="ENSCWAP00000008275.1"/>
    <property type="gene ID" value="ENSCWAG00000006393.1"/>
</dbReference>
<keyword evidence="5 16" id="KW-0162">Chylomicron</keyword>
<dbReference type="GO" id="GO:0042627">
    <property type="term" value="C:chylomicron"/>
    <property type="evidence" value="ECO:0007669"/>
    <property type="project" value="UniProtKB-UniRule"/>
</dbReference>
<keyword evidence="12 16" id="KW-0445">Lipid transport</keyword>
<feature type="chain" id="PRO_5034109139" description="Apolipoprotein C-II" evidence="17">
    <location>
        <begin position="23"/>
        <end position="100"/>
    </location>
</feature>
<dbReference type="GO" id="GO:0010902">
    <property type="term" value="P:positive regulation of very-low-density lipoprotein particle remodeling"/>
    <property type="evidence" value="ECO:0007669"/>
    <property type="project" value="Ensembl"/>
</dbReference>
<feature type="signal peptide" evidence="17">
    <location>
        <begin position="1"/>
        <end position="22"/>
    </location>
</feature>
<keyword evidence="19" id="KW-1185">Reference proteome</keyword>
<dbReference type="GO" id="GO:0008289">
    <property type="term" value="F:lipid binding"/>
    <property type="evidence" value="ECO:0007669"/>
    <property type="project" value="Ensembl"/>
</dbReference>
<dbReference type="GO" id="GO:0034384">
    <property type="term" value="P:high-density lipoprotein particle clearance"/>
    <property type="evidence" value="ECO:0007669"/>
    <property type="project" value="Ensembl"/>
</dbReference>
<evidence type="ECO:0000256" key="11">
    <source>
        <dbReference type="ARBA" id="ARBA00022981"/>
    </source>
</evidence>
<name>A0A8C3WAP0_9CETA</name>
<keyword evidence="8 16" id="KW-0732">Signal</keyword>
<evidence type="ECO:0000256" key="3">
    <source>
        <dbReference type="ARBA" id="ARBA00013947"/>
    </source>
</evidence>
<dbReference type="PANTHER" id="PTHR16566">
    <property type="entry name" value="APOLIPOPROTEIN C-II"/>
    <property type="match status" value="1"/>
</dbReference>
<evidence type="ECO:0000256" key="12">
    <source>
        <dbReference type="ARBA" id="ARBA00023055"/>
    </source>
</evidence>
<evidence type="ECO:0000256" key="2">
    <source>
        <dbReference type="ARBA" id="ARBA00007221"/>
    </source>
</evidence>
<accession>A0A8C3WAP0</accession>
<comment type="function">
    <text evidence="16">Component of chylomicrons, very low-density lipoproteins (VLDL), low-density lipoproteins (LDL), and high-density lipoproteins (HDL) in plasma. Plays an important role in lipoprotein metabolism as an activator of lipoprotein lipase.</text>
</comment>
<dbReference type="GO" id="GO:0060697">
    <property type="term" value="P:positive regulation of phospholipid catabolic process"/>
    <property type="evidence" value="ECO:0007669"/>
    <property type="project" value="Ensembl"/>
</dbReference>
<dbReference type="GO" id="GO:0033344">
    <property type="term" value="P:cholesterol efflux"/>
    <property type="evidence" value="ECO:0007669"/>
    <property type="project" value="Ensembl"/>
</dbReference>
<evidence type="ECO:0000256" key="7">
    <source>
        <dbReference type="ARBA" id="ARBA00022710"/>
    </source>
</evidence>
<dbReference type="GO" id="GO:0034361">
    <property type="term" value="C:very-low-density lipoprotein particle"/>
    <property type="evidence" value="ECO:0007669"/>
    <property type="project" value="UniProtKB-UniRule"/>
</dbReference>
<dbReference type="Pfam" id="PF05355">
    <property type="entry name" value="Apo-CII"/>
    <property type="match status" value="1"/>
</dbReference>
<dbReference type="PANTHER" id="PTHR16566:SF0">
    <property type="entry name" value="APOLIPOPROTEIN C-II"/>
    <property type="match status" value="1"/>
</dbReference>
<gene>
    <name evidence="18" type="primary">APOC2</name>
</gene>
<evidence type="ECO:0000313" key="18">
    <source>
        <dbReference type="Ensembl" id="ENSCWAP00000008275.1"/>
    </source>
</evidence>
<proteinExistence type="inferred from homology"/>
<comment type="subcellular location">
    <subcellularLocation>
        <location evidence="1 16">Secreted</location>
    </subcellularLocation>
</comment>
<keyword evidence="4 16" id="KW-0813">Transport</keyword>
<keyword evidence="14 16" id="KW-0850">VLDL</keyword>
<dbReference type="GO" id="GO:0045833">
    <property type="term" value="P:negative regulation of lipid metabolic process"/>
    <property type="evidence" value="ECO:0007669"/>
    <property type="project" value="Ensembl"/>
</dbReference>
<evidence type="ECO:0000256" key="10">
    <source>
        <dbReference type="ARBA" id="ARBA00022963"/>
    </source>
</evidence>
<keyword evidence="9 16" id="KW-0345">HDL</keyword>